<sequence length="197" mass="23045">GAELRLLPKAIQDAWRATHELGERFLWIDALCIQQDGPAELKRQLPLMDRIYNQSVPTMVALSGRHVDECLPGVRVHRPMIRPVEVASPWVFTGEMSTLDWVLGLTRYENRAWTLHEHILCKRRLFLSDWQVYFQCYQHVWQELYPHPRQIMRDPTNMELFGEDSAIVNFSYARLGGLSLLHVRNLQPWGGATLQNW</sequence>
<evidence type="ECO:0000259" key="1">
    <source>
        <dbReference type="Pfam" id="PF06985"/>
    </source>
</evidence>
<reference evidence="2" key="1">
    <citation type="journal article" date="2023" name="Mol. Phylogenet. Evol.">
        <title>Genome-scale phylogeny and comparative genomics of the fungal order Sordariales.</title>
        <authorList>
            <person name="Hensen N."/>
            <person name="Bonometti L."/>
            <person name="Westerberg I."/>
            <person name="Brannstrom I.O."/>
            <person name="Guillou S."/>
            <person name="Cros-Aarteil S."/>
            <person name="Calhoun S."/>
            <person name="Haridas S."/>
            <person name="Kuo A."/>
            <person name="Mondo S."/>
            <person name="Pangilinan J."/>
            <person name="Riley R."/>
            <person name="LaButti K."/>
            <person name="Andreopoulos B."/>
            <person name="Lipzen A."/>
            <person name="Chen C."/>
            <person name="Yan M."/>
            <person name="Daum C."/>
            <person name="Ng V."/>
            <person name="Clum A."/>
            <person name="Steindorff A."/>
            <person name="Ohm R.A."/>
            <person name="Martin F."/>
            <person name="Silar P."/>
            <person name="Natvig D.O."/>
            <person name="Lalanne C."/>
            <person name="Gautier V."/>
            <person name="Ament-Velasquez S.L."/>
            <person name="Kruys A."/>
            <person name="Hutchinson M.I."/>
            <person name="Powell A.J."/>
            <person name="Barry K."/>
            <person name="Miller A.N."/>
            <person name="Grigoriev I.V."/>
            <person name="Debuchy R."/>
            <person name="Gladieux P."/>
            <person name="Hiltunen Thoren M."/>
            <person name="Johannesson H."/>
        </authorList>
    </citation>
    <scope>NUCLEOTIDE SEQUENCE</scope>
    <source>
        <strain evidence="2">CBS 232.78</strain>
    </source>
</reference>
<dbReference type="AlphaFoldDB" id="A0AAE0U060"/>
<accession>A0AAE0U060</accession>
<dbReference type="EMBL" id="JAULSW010000004">
    <property type="protein sequence ID" value="KAK3385986.1"/>
    <property type="molecule type" value="Genomic_DNA"/>
</dbReference>
<keyword evidence="3" id="KW-1185">Reference proteome</keyword>
<dbReference type="InterPro" id="IPR010730">
    <property type="entry name" value="HET"/>
</dbReference>
<dbReference type="Proteomes" id="UP001285441">
    <property type="component" value="Unassembled WGS sequence"/>
</dbReference>
<gene>
    <name evidence="2" type="ORF">B0H63DRAFT_393550</name>
</gene>
<evidence type="ECO:0000313" key="3">
    <source>
        <dbReference type="Proteomes" id="UP001285441"/>
    </source>
</evidence>
<proteinExistence type="predicted"/>
<dbReference type="PANTHER" id="PTHR33112">
    <property type="entry name" value="DOMAIN PROTEIN, PUTATIVE-RELATED"/>
    <property type="match status" value="1"/>
</dbReference>
<evidence type="ECO:0000313" key="2">
    <source>
        <dbReference type="EMBL" id="KAK3385986.1"/>
    </source>
</evidence>
<feature type="domain" description="Heterokaryon incompatibility" evidence="1">
    <location>
        <begin position="7"/>
        <end position="117"/>
    </location>
</feature>
<feature type="non-terminal residue" evidence="2">
    <location>
        <position position="1"/>
    </location>
</feature>
<organism evidence="2 3">
    <name type="scientific">Podospora didyma</name>
    <dbReference type="NCBI Taxonomy" id="330526"/>
    <lineage>
        <taxon>Eukaryota</taxon>
        <taxon>Fungi</taxon>
        <taxon>Dikarya</taxon>
        <taxon>Ascomycota</taxon>
        <taxon>Pezizomycotina</taxon>
        <taxon>Sordariomycetes</taxon>
        <taxon>Sordariomycetidae</taxon>
        <taxon>Sordariales</taxon>
        <taxon>Podosporaceae</taxon>
        <taxon>Podospora</taxon>
    </lineage>
</organism>
<comment type="caution">
    <text evidence="2">The sequence shown here is derived from an EMBL/GenBank/DDBJ whole genome shotgun (WGS) entry which is preliminary data.</text>
</comment>
<protein>
    <submittedName>
        <fullName evidence="2">Heterokaryon incompatibility protein-domain-containing protein</fullName>
    </submittedName>
</protein>
<name>A0AAE0U060_9PEZI</name>
<dbReference type="PANTHER" id="PTHR33112:SF12">
    <property type="entry name" value="HETEROKARYON INCOMPATIBILITY DOMAIN-CONTAINING PROTEIN"/>
    <property type="match status" value="1"/>
</dbReference>
<reference evidence="2" key="2">
    <citation type="submission" date="2023-06" db="EMBL/GenBank/DDBJ databases">
        <authorList>
            <consortium name="Lawrence Berkeley National Laboratory"/>
            <person name="Haridas S."/>
            <person name="Hensen N."/>
            <person name="Bonometti L."/>
            <person name="Westerberg I."/>
            <person name="Brannstrom I.O."/>
            <person name="Guillou S."/>
            <person name="Cros-Aarteil S."/>
            <person name="Calhoun S."/>
            <person name="Kuo A."/>
            <person name="Mondo S."/>
            <person name="Pangilinan J."/>
            <person name="Riley R."/>
            <person name="LaButti K."/>
            <person name="Andreopoulos B."/>
            <person name="Lipzen A."/>
            <person name="Chen C."/>
            <person name="Yanf M."/>
            <person name="Daum C."/>
            <person name="Ng V."/>
            <person name="Clum A."/>
            <person name="Steindorff A."/>
            <person name="Ohm R."/>
            <person name="Martin F."/>
            <person name="Silar P."/>
            <person name="Natvig D."/>
            <person name="Lalanne C."/>
            <person name="Gautier V."/>
            <person name="Ament-velasquez S.L."/>
            <person name="Kruys A."/>
            <person name="Hutchinson M.I."/>
            <person name="Powell A.J."/>
            <person name="Barry K."/>
            <person name="Miller A.N."/>
            <person name="Grigoriev I.V."/>
            <person name="Debuchy R."/>
            <person name="Gladieux P."/>
            <person name="Thoren M.H."/>
            <person name="Johannesson H."/>
        </authorList>
    </citation>
    <scope>NUCLEOTIDE SEQUENCE</scope>
    <source>
        <strain evidence="2">CBS 232.78</strain>
    </source>
</reference>
<dbReference type="Pfam" id="PF06985">
    <property type="entry name" value="HET"/>
    <property type="match status" value="1"/>
</dbReference>